<reference evidence="3 4" key="1">
    <citation type="submission" date="2019-12" db="EMBL/GenBank/DDBJ databases">
        <authorList>
            <person name="Floudas D."/>
            <person name="Bentzer J."/>
            <person name="Ahren D."/>
            <person name="Johansson T."/>
            <person name="Persson P."/>
            <person name="Tunlid A."/>
        </authorList>
    </citation>
    <scope>NUCLEOTIDE SEQUENCE [LARGE SCALE GENOMIC DNA]</scope>
    <source>
        <strain evidence="3 4">CBS 102.39</strain>
    </source>
</reference>
<proteinExistence type="predicted"/>
<accession>A0A8H4R0T3</accession>
<feature type="transmembrane region" description="Helical" evidence="2">
    <location>
        <begin position="312"/>
        <end position="335"/>
    </location>
</feature>
<dbReference type="Gene3D" id="2.60.120.260">
    <property type="entry name" value="Galactose-binding domain-like"/>
    <property type="match status" value="2"/>
</dbReference>
<dbReference type="Proteomes" id="UP000521872">
    <property type="component" value="Unassembled WGS sequence"/>
</dbReference>
<evidence type="ECO:0000256" key="2">
    <source>
        <dbReference type="SAM" id="Phobius"/>
    </source>
</evidence>
<name>A0A8H4R0T3_9AGAR</name>
<organism evidence="3 4">
    <name type="scientific">Agrocybe pediades</name>
    <dbReference type="NCBI Taxonomy" id="84607"/>
    <lineage>
        <taxon>Eukaryota</taxon>
        <taxon>Fungi</taxon>
        <taxon>Dikarya</taxon>
        <taxon>Basidiomycota</taxon>
        <taxon>Agaricomycotina</taxon>
        <taxon>Agaricomycetes</taxon>
        <taxon>Agaricomycetidae</taxon>
        <taxon>Agaricales</taxon>
        <taxon>Agaricineae</taxon>
        <taxon>Strophariaceae</taxon>
        <taxon>Agrocybe</taxon>
    </lineage>
</organism>
<protein>
    <recommendedName>
        <fullName evidence="5">Transmembrane protein</fullName>
    </recommendedName>
</protein>
<keyword evidence="2" id="KW-0812">Transmembrane</keyword>
<gene>
    <name evidence="3" type="ORF">D9613_000221</name>
</gene>
<feature type="compositionally biased region" description="Low complexity" evidence="1">
    <location>
        <begin position="395"/>
        <end position="417"/>
    </location>
</feature>
<keyword evidence="2" id="KW-1133">Transmembrane helix</keyword>
<sequence>MPTFNITLENTSPMIRYSKNWKAGTSGDSSADLYSESTFTLCQAQGDSLLFEYYGTAVTVFGAHRSNHGIYQVTLDNGQAFIGNGSGPDAFMQNLYTGNATLGPHTVSITNQQDTFFDVDYITFQTSVGQDGEDLIVNTFQDNHPTFVYTPDSSWSNSTDHLSWLSGSTAHSTSDPSAIATFTFEFLGSHKTGDAIALYGPVGPSGGQFSVTVDNNSPSSYNANQQFFKPREILYYAGNLGNGTHTLRIQISSANLQTLVIDYADVYTTASLGGSFLVDKASSSSSNASPASSSAPDPSIMVSQQSKSSTGLIAGLVVTSALALLATLGCMYLVWRLRRENKNSNPVLPFRPPTTSSAIPYTSFVGSSSIVTQYNVPPSAATGTTGHSYHASHNVPSSSGGASSAVSSTRAVVPSTSGYMPQGKRHVTNLSSGQVTESRRDSEAYPPQYTEGL</sequence>
<keyword evidence="2" id="KW-0472">Membrane</keyword>
<feature type="region of interest" description="Disordered" evidence="1">
    <location>
        <begin position="382"/>
        <end position="453"/>
    </location>
</feature>
<evidence type="ECO:0000313" key="3">
    <source>
        <dbReference type="EMBL" id="KAF4621260.1"/>
    </source>
</evidence>
<evidence type="ECO:0000256" key="1">
    <source>
        <dbReference type="SAM" id="MobiDB-lite"/>
    </source>
</evidence>
<comment type="caution">
    <text evidence="3">The sequence shown here is derived from an EMBL/GenBank/DDBJ whole genome shotgun (WGS) entry which is preliminary data.</text>
</comment>
<dbReference type="EMBL" id="JAACJL010000015">
    <property type="protein sequence ID" value="KAF4621260.1"/>
    <property type="molecule type" value="Genomic_DNA"/>
</dbReference>
<dbReference type="AlphaFoldDB" id="A0A8H4R0T3"/>
<evidence type="ECO:0008006" key="5">
    <source>
        <dbReference type="Google" id="ProtNLM"/>
    </source>
</evidence>
<keyword evidence="4" id="KW-1185">Reference proteome</keyword>
<evidence type="ECO:0000313" key="4">
    <source>
        <dbReference type="Proteomes" id="UP000521872"/>
    </source>
</evidence>